<dbReference type="EMBL" id="CAJJDM010000064">
    <property type="protein sequence ID" value="CAD8080063.1"/>
    <property type="molecule type" value="Genomic_DNA"/>
</dbReference>
<accession>A0A8S1MSK9</accession>
<gene>
    <name evidence="1" type="ORF">PPRIM_AZ9-3.1.T0630073</name>
</gene>
<dbReference type="OMA" id="KCIYERQ"/>
<dbReference type="AlphaFoldDB" id="A0A8S1MSK9"/>
<protein>
    <submittedName>
        <fullName evidence="1">Uncharacterized protein</fullName>
    </submittedName>
</protein>
<sequence length="420" mass="49393">MKSIKTKLVTNTSQIETTINNHSISSRKIPKLPYLYTKHNQVLSSSRKLVLEENGVLIQLNTLKKELIKCIYERQLDEALEITKKLVQQCIGYDLTIFGKSLHLLADMYISNREFNNGLYIYNVLRILADIQNNQTLKIEALIQMGDLCKLQQSYHLSKLYLKKALQYVWYLNDTENEATIYDYFGVLYYVQGELRLAQEYHDRAMNFIKESNDSAAKNHSVESIKTYIKKINYQSQVMNNMVLSKLGLIQGNETEIKLTTQLDIGTLNNQILSDPEFQVEVATPNRPQRCVTKNGVLQNDVDMFDNVKELHERQLKRKFFEKKIPVMNQTKSILKQTIDEQLEQRMKSDQNKNSVERFKQYLQKFHAFKNYPEKLERVNINHLSPNRNLLGFKYSFKPMRHQLLELISDIEQYIYLHQS</sequence>
<comment type="caution">
    <text evidence="1">The sequence shown here is derived from an EMBL/GenBank/DDBJ whole genome shotgun (WGS) entry which is preliminary data.</text>
</comment>
<keyword evidence="2" id="KW-1185">Reference proteome</keyword>
<organism evidence="1 2">
    <name type="scientific">Paramecium primaurelia</name>
    <dbReference type="NCBI Taxonomy" id="5886"/>
    <lineage>
        <taxon>Eukaryota</taxon>
        <taxon>Sar</taxon>
        <taxon>Alveolata</taxon>
        <taxon>Ciliophora</taxon>
        <taxon>Intramacronucleata</taxon>
        <taxon>Oligohymenophorea</taxon>
        <taxon>Peniculida</taxon>
        <taxon>Parameciidae</taxon>
        <taxon>Paramecium</taxon>
    </lineage>
</organism>
<evidence type="ECO:0000313" key="2">
    <source>
        <dbReference type="Proteomes" id="UP000688137"/>
    </source>
</evidence>
<dbReference type="Proteomes" id="UP000688137">
    <property type="component" value="Unassembled WGS sequence"/>
</dbReference>
<evidence type="ECO:0000313" key="1">
    <source>
        <dbReference type="EMBL" id="CAD8080063.1"/>
    </source>
</evidence>
<name>A0A8S1MSK9_PARPR</name>
<proteinExistence type="predicted"/>
<reference evidence="1" key="1">
    <citation type="submission" date="2021-01" db="EMBL/GenBank/DDBJ databases">
        <authorList>
            <consortium name="Genoscope - CEA"/>
            <person name="William W."/>
        </authorList>
    </citation>
    <scope>NUCLEOTIDE SEQUENCE</scope>
</reference>